<evidence type="ECO:0000256" key="6">
    <source>
        <dbReference type="ARBA" id="ARBA00022840"/>
    </source>
</evidence>
<dbReference type="PROSITE" id="PS01234">
    <property type="entry name" value="GATB"/>
    <property type="match status" value="1"/>
</dbReference>
<dbReference type="InterPro" id="IPR017959">
    <property type="entry name" value="Asn/Gln-tRNA_amidoTrfase_suB/E"/>
</dbReference>
<protein>
    <recommendedName>
        <fullName evidence="3 11">Aspartyl/glutamyl-tRNA(Asn/Gln) amidotransferase subunit B</fullName>
        <shortName evidence="11">Asp/Glu-ADT subunit B</shortName>
        <ecNumber evidence="11">6.3.5.-</ecNumber>
    </recommendedName>
</protein>
<evidence type="ECO:0000256" key="1">
    <source>
        <dbReference type="ARBA" id="ARBA00005306"/>
    </source>
</evidence>
<dbReference type="SUPFAM" id="SSF89095">
    <property type="entry name" value="GatB/YqeY motif"/>
    <property type="match status" value="1"/>
</dbReference>
<dbReference type="AlphaFoldDB" id="A0A1H6TRX0"/>
<dbReference type="EC" id="6.3.5.-" evidence="11"/>
<evidence type="ECO:0000256" key="7">
    <source>
        <dbReference type="ARBA" id="ARBA00022917"/>
    </source>
</evidence>
<evidence type="ECO:0000256" key="5">
    <source>
        <dbReference type="ARBA" id="ARBA00022741"/>
    </source>
</evidence>
<proteinExistence type="inferred from homology"/>
<dbReference type="InterPro" id="IPR006075">
    <property type="entry name" value="Asn/Gln-tRNA_Trfase_suB/E_cat"/>
</dbReference>
<evidence type="ECO:0000256" key="2">
    <source>
        <dbReference type="ARBA" id="ARBA00011123"/>
    </source>
</evidence>
<dbReference type="GO" id="GO:0050566">
    <property type="term" value="F:asparaginyl-tRNA synthase (glutamine-hydrolyzing) activity"/>
    <property type="evidence" value="ECO:0007669"/>
    <property type="project" value="RHEA"/>
</dbReference>
<dbReference type="InterPro" id="IPR003789">
    <property type="entry name" value="Asn/Gln_tRNA_amidoTrase-B-like"/>
</dbReference>
<dbReference type="GO" id="GO:0070681">
    <property type="term" value="P:glutaminyl-tRNAGln biosynthesis via transamidation"/>
    <property type="evidence" value="ECO:0007669"/>
    <property type="project" value="TreeGrafter"/>
</dbReference>
<comment type="catalytic activity">
    <reaction evidence="9 11">
        <text>L-aspartyl-tRNA(Asn) + L-glutamine + ATP + H2O = L-asparaginyl-tRNA(Asn) + L-glutamate + ADP + phosphate + 2 H(+)</text>
        <dbReference type="Rhea" id="RHEA:14513"/>
        <dbReference type="Rhea" id="RHEA-COMP:9674"/>
        <dbReference type="Rhea" id="RHEA-COMP:9677"/>
        <dbReference type="ChEBI" id="CHEBI:15377"/>
        <dbReference type="ChEBI" id="CHEBI:15378"/>
        <dbReference type="ChEBI" id="CHEBI:29985"/>
        <dbReference type="ChEBI" id="CHEBI:30616"/>
        <dbReference type="ChEBI" id="CHEBI:43474"/>
        <dbReference type="ChEBI" id="CHEBI:58359"/>
        <dbReference type="ChEBI" id="CHEBI:78515"/>
        <dbReference type="ChEBI" id="CHEBI:78516"/>
        <dbReference type="ChEBI" id="CHEBI:456216"/>
    </reaction>
</comment>
<name>A0A1H6TRX0_9GAMM</name>
<dbReference type="InterPro" id="IPR004413">
    <property type="entry name" value="GatB"/>
</dbReference>
<dbReference type="STRING" id="64971.SAMN05421831_11042"/>
<dbReference type="GO" id="GO:0006412">
    <property type="term" value="P:translation"/>
    <property type="evidence" value="ECO:0007669"/>
    <property type="project" value="UniProtKB-UniRule"/>
</dbReference>
<evidence type="ECO:0000256" key="4">
    <source>
        <dbReference type="ARBA" id="ARBA00022598"/>
    </source>
</evidence>
<dbReference type="GO" id="GO:0016740">
    <property type="term" value="F:transferase activity"/>
    <property type="evidence" value="ECO:0007669"/>
    <property type="project" value="UniProtKB-KW"/>
</dbReference>
<keyword evidence="4 11" id="KW-0436">Ligase</keyword>
<dbReference type="PANTHER" id="PTHR11659:SF0">
    <property type="entry name" value="GLUTAMYL-TRNA(GLN) AMIDOTRANSFERASE SUBUNIT B, MITOCHONDRIAL"/>
    <property type="match status" value="1"/>
</dbReference>
<evidence type="ECO:0000256" key="3">
    <source>
        <dbReference type="ARBA" id="ARBA00016923"/>
    </source>
</evidence>
<keyword evidence="13" id="KW-0808">Transferase</keyword>
<dbReference type="Proteomes" id="UP000242999">
    <property type="component" value="Unassembled WGS sequence"/>
</dbReference>
<dbReference type="PANTHER" id="PTHR11659">
    <property type="entry name" value="GLUTAMYL-TRNA GLN AMIDOTRANSFERASE SUBUNIT B MITOCHONDRIAL AND PROKARYOTIC PET112-RELATED"/>
    <property type="match status" value="1"/>
</dbReference>
<keyword evidence="7 11" id="KW-0648">Protein biosynthesis</keyword>
<dbReference type="InterPro" id="IPR023168">
    <property type="entry name" value="GatB_Yqey_C_2"/>
</dbReference>
<feature type="domain" description="Asn/Gln amidotransferase" evidence="12">
    <location>
        <begin position="328"/>
        <end position="480"/>
    </location>
</feature>
<reference evidence="14" key="1">
    <citation type="submission" date="2016-10" db="EMBL/GenBank/DDBJ databases">
        <authorList>
            <person name="Varghese N."/>
            <person name="Submissions S."/>
        </authorList>
    </citation>
    <scope>NUCLEOTIDE SEQUENCE [LARGE SCALE GENOMIC DNA]</scope>
    <source>
        <strain evidence="14">DSM 7165</strain>
    </source>
</reference>
<dbReference type="InterPro" id="IPR018027">
    <property type="entry name" value="Asn/Gln_amidotransferase"/>
</dbReference>
<dbReference type="Pfam" id="PF02637">
    <property type="entry name" value="GatB_Yqey"/>
    <property type="match status" value="1"/>
</dbReference>
<dbReference type="Gene3D" id="1.10.10.410">
    <property type="match status" value="1"/>
</dbReference>
<evidence type="ECO:0000256" key="8">
    <source>
        <dbReference type="ARBA" id="ARBA00024799"/>
    </source>
</evidence>
<organism evidence="13 14">
    <name type="scientific">Allopseudospirillum japonicum</name>
    <dbReference type="NCBI Taxonomy" id="64971"/>
    <lineage>
        <taxon>Bacteria</taxon>
        <taxon>Pseudomonadati</taxon>
        <taxon>Pseudomonadota</taxon>
        <taxon>Gammaproteobacteria</taxon>
        <taxon>Oceanospirillales</taxon>
        <taxon>Oceanospirillaceae</taxon>
        <taxon>Allopseudospirillum</taxon>
    </lineage>
</organism>
<sequence>MQWEAVIGLEVHVQLATQSKIFSGASTAFGAEANTQACAIDLGLPGVLPVVNEQAVAMAVKFGLAVNSKISTRSVFERKNYFYPDLPKGYQTSQMAEPIVGPGWLDLTLDEQTTKHVRIHHAHLEEDAGKSLHEDFHGMTGIDLNRAGTPLLEIVSEPDMHSAKEAVAYLKAIHAIVTYLGISDGNMAEGSMRCDANVSVRPKGQTTLGTRCEIKNVNSFRFVEKAINYEIQRQIELIEEGGRVIQQTRLYDADLDETRAMRSKEEANDYRYFPCPDLLPVVLDEAYIQHLQAQLPELPSQKQTRFIEMLGLSAYDASVLSASRALADYFEQVYQVCQDAKAAANWVMGELSARLNRDGLEIQDSPVSSTQLGQLIQRILDNTINGKAAKQVFATLWAQEGQSADEIIAAQGLKQVTDTGAIEAIIDEVLAKNTAQVEQYKAAEVDKRGKMMGFFVGQVMKASKGTANPQAVNQLLADKLAALLD</sequence>
<dbReference type="Gene3D" id="1.10.150.380">
    <property type="entry name" value="GatB domain, N-terminal subdomain"/>
    <property type="match status" value="1"/>
</dbReference>
<keyword evidence="6 11" id="KW-0067">ATP-binding</keyword>
<dbReference type="OrthoDB" id="9804078at2"/>
<dbReference type="Pfam" id="PF02934">
    <property type="entry name" value="GatB_N"/>
    <property type="match status" value="1"/>
</dbReference>
<evidence type="ECO:0000256" key="10">
    <source>
        <dbReference type="ARBA" id="ARBA00047913"/>
    </source>
</evidence>
<dbReference type="NCBIfam" id="NF004015">
    <property type="entry name" value="PRK05477.1-5"/>
    <property type="match status" value="1"/>
</dbReference>
<dbReference type="SUPFAM" id="SSF55931">
    <property type="entry name" value="Glutamine synthetase/guanido kinase"/>
    <property type="match status" value="1"/>
</dbReference>
<dbReference type="GO" id="GO:0050567">
    <property type="term" value="F:glutaminyl-tRNA synthase (glutamine-hydrolyzing) activity"/>
    <property type="evidence" value="ECO:0007669"/>
    <property type="project" value="UniProtKB-UniRule"/>
</dbReference>
<dbReference type="InterPro" id="IPR017958">
    <property type="entry name" value="Gln-tRNA_amidoTrfase_suB_CS"/>
</dbReference>
<dbReference type="InterPro" id="IPR014746">
    <property type="entry name" value="Gln_synth/guanido_kin_cat_dom"/>
</dbReference>
<gene>
    <name evidence="11" type="primary">gatB</name>
    <name evidence="13" type="ORF">SAMN05421831_11042</name>
</gene>
<keyword evidence="14" id="KW-1185">Reference proteome</keyword>
<comment type="function">
    <text evidence="8 11">Allows the formation of correctly charged Asn-tRNA(Asn) or Gln-tRNA(Gln) through the transamidation of misacylated Asp-tRNA(Asn) or Glu-tRNA(Gln) in organisms which lack either or both of asparaginyl-tRNA or glutaminyl-tRNA synthetases. The reaction takes place in the presence of glutamine and ATP through an activated phospho-Asp-tRNA(Asn) or phospho-Glu-tRNA(Gln).</text>
</comment>
<comment type="catalytic activity">
    <reaction evidence="10 11">
        <text>L-glutamyl-tRNA(Gln) + L-glutamine + ATP + H2O = L-glutaminyl-tRNA(Gln) + L-glutamate + ADP + phosphate + H(+)</text>
        <dbReference type="Rhea" id="RHEA:17521"/>
        <dbReference type="Rhea" id="RHEA-COMP:9681"/>
        <dbReference type="Rhea" id="RHEA-COMP:9684"/>
        <dbReference type="ChEBI" id="CHEBI:15377"/>
        <dbReference type="ChEBI" id="CHEBI:15378"/>
        <dbReference type="ChEBI" id="CHEBI:29985"/>
        <dbReference type="ChEBI" id="CHEBI:30616"/>
        <dbReference type="ChEBI" id="CHEBI:43474"/>
        <dbReference type="ChEBI" id="CHEBI:58359"/>
        <dbReference type="ChEBI" id="CHEBI:78520"/>
        <dbReference type="ChEBI" id="CHEBI:78521"/>
        <dbReference type="ChEBI" id="CHEBI:456216"/>
    </reaction>
</comment>
<comment type="subunit">
    <text evidence="2 11">Heterotrimer of A, B and C subunits.</text>
</comment>
<accession>A0A1H6TRX0</accession>
<dbReference type="NCBIfam" id="NF004014">
    <property type="entry name" value="PRK05477.1-4"/>
    <property type="match status" value="1"/>
</dbReference>
<dbReference type="RefSeq" id="WP_093311033.1">
    <property type="nucleotide sequence ID" value="NZ_FNYH01000010.1"/>
</dbReference>
<dbReference type="InterPro" id="IPR042114">
    <property type="entry name" value="GatB_C_1"/>
</dbReference>
<dbReference type="EMBL" id="FNYH01000010">
    <property type="protein sequence ID" value="SEI78482.1"/>
    <property type="molecule type" value="Genomic_DNA"/>
</dbReference>
<evidence type="ECO:0000256" key="11">
    <source>
        <dbReference type="HAMAP-Rule" id="MF_00121"/>
    </source>
</evidence>
<evidence type="ECO:0000256" key="9">
    <source>
        <dbReference type="ARBA" id="ARBA00047380"/>
    </source>
</evidence>
<dbReference type="HAMAP" id="MF_00121">
    <property type="entry name" value="GatB"/>
    <property type="match status" value="1"/>
</dbReference>
<evidence type="ECO:0000259" key="12">
    <source>
        <dbReference type="SMART" id="SM00845"/>
    </source>
</evidence>
<evidence type="ECO:0000313" key="13">
    <source>
        <dbReference type="EMBL" id="SEI78482.1"/>
    </source>
</evidence>
<dbReference type="NCBIfam" id="TIGR00133">
    <property type="entry name" value="gatB"/>
    <property type="match status" value="1"/>
</dbReference>
<dbReference type="GO" id="GO:0005524">
    <property type="term" value="F:ATP binding"/>
    <property type="evidence" value="ECO:0007669"/>
    <property type="project" value="UniProtKB-KW"/>
</dbReference>
<dbReference type="NCBIfam" id="NF004012">
    <property type="entry name" value="PRK05477.1-2"/>
    <property type="match status" value="1"/>
</dbReference>
<evidence type="ECO:0000313" key="14">
    <source>
        <dbReference type="Proteomes" id="UP000242999"/>
    </source>
</evidence>
<comment type="similarity">
    <text evidence="1 11">Belongs to the GatB/GatE family. GatB subfamily.</text>
</comment>
<keyword evidence="5 11" id="KW-0547">Nucleotide-binding</keyword>
<dbReference type="SMART" id="SM00845">
    <property type="entry name" value="GatB_Yqey"/>
    <property type="match status" value="1"/>
</dbReference>
<dbReference type="FunFam" id="1.10.150.380:FF:000001">
    <property type="entry name" value="Aspartyl/glutamyl-tRNA(Asn/Gln) amidotransferase subunit B"/>
    <property type="match status" value="1"/>
</dbReference>
<dbReference type="FunFam" id="1.10.10.410:FF:000001">
    <property type="entry name" value="Aspartyl/glutamyl-tRNA(Asn/Gln) amidotransferase subunit B"/>
    <property type="match status" value="1"/>
</dbReference>